<gene>
    <name evidence="4" type="ORF">G3T38_05095</name>
</gene>
<dbReference type="GO" id="GO:0016740">
    <property type="term" value="F:transferase activity"/>
    <property type="evidence" value="ECO:0007669"/>
    <property type="project" value="UniProtKB-KW"/>
</dbReference>
<dbReference type="Gene3D" id="3.90.550.10">
    <property type="entry name" value="Spore Coat Polysaccharide Biosynthesis Protein SpsA, Chain A"/>
    <property type="match status" value="1"/>
</dbReference>
<dbReference type="InterPro" id="IPR029044">
    <property type="entry name" value="Nucleotide-diphossugar_trans"/>
</dbReference>
<dbReference type="InterPro" id="IPR050834">
    <property type="entry name" value="Glycosyltransf_2"/>
</dbReference>
<dbReference type="SUPFAM" id="SSF53448">
    <property type="entry name" value="Nucleotide-diphospho-sugar transferases"/>
    <property type="match status" value="1"/>
</dbReference>
<dbReference type="Pfam" id="PF00535">
    <property type="entry name" value="Glycos_transf_2"/>
    <property type="match status" value="1"/>
</dbReference>
<proteinExistence type="predicted"/>
<feature type="domain" description="Glycosyltransferase 2-like" evidence="2">
    <location>
        <begin position="28"/>
        <end position="139"/>
    </location>
</feature>
<sequence length="423" mass="44997">MSRPPWGTTVPGNRWDLVAAPAPRRTVSVVVPHFEQPEQLARTLRALDAQTVRPDEVLVADDGSAVPPVVPPGVRLLRQEDRGFRAAAARNLAAAAAGGDLLVFIDADTTPEPAFLERLTRLPAHLPELVAVGRRRHARLAGLPADAHLPPPRERHLDEPAWLADAHAGSRDLLDADATSFRFVISAVLACSRWWFEELGGFDATFVGYGGEDWELAHRSWLAGGLVAHVRDAVAWHDGPDAGAAPRTADAGTAEATGVADRVGVPGVAWRGLLRGPADVVVDVPAALSPAALLVAVDALLAALPRARVVLDDAQHRVVGPDPRVLASAEAADLLATARLHVRLHAGVVGDAAAYEALLGAVDGSSATWVVNDGIAEVRDLRLHRRAARWDRPDLVGRGHVEVAGLRRLPDGARLDAHLGQWR</sequence>
<evidence type="ECO:0000256" key="1">
    <source>
        <dbReference type="ARBA" id="ARBA00022679"/>
    </source>
</evidence>
<dbReference type="Pfam" id="PF02709">
    <property type="entry name" value="Glyco_transf_7C"/>
    <property type="match status" value="1"/>
</dbReference>
<dbReference type="InterPro" id="IPR001173">
    <property type="entry name" value="Glyco_trans_2-like"/>
</dbReference>
<feature type="domain" description="Galactosyltransferase C-terminal" evidence="3">
    <location>
        <begin position="185"/>
        <end position="228"/>
    </location>
</feature>
<dbReference type="PANTHER" id="PTHR43685">
    <property type="entry name" value="GLYCOSYLTRANSFERASE"/>
    <property type="match status" value="1"/>
</dbReference>
<dbReference type="AlphaFoldDB" id="A0A6P0HGF5"/>
<protein>
    <submittedName>
        <fullName evidence="4">Glycosyltransferase</fullName>
    </submittedName>
</protein>
<evidence type="ECO:0000259" key="3">
    <source>
        <dbReference type="Pfam" id="PF02709"/>
    </source>
</evidence>
<evidence type="ECO:0000259" key="2">
    <source>
        <dbReference type="Pfam" id="PF00535"/>
    </source>
</evidence>
<comment type="caution">
    <text evidence="4">The sequence shown here is derived from an EMBL/GenBank/DDBJ whole genome shotgun (WGS) entry which is preliminary data.</text>
</comment>
<keyword evidence="1 4" id="KW-0808">Transferase</keyword>
<accession>A0A6P0HGF5</accession>
<evidence type="ECO:0000313" key="5">
    <source>
        <dbReference type="Proteomes" id="UP000468687"/>
    </source>
</evidence>
<evidence type="ECO:0000313" key="4">
    <source>
        <dbReference type="EMBL" id="NEN77651.1"/>
    </source>
</evidence>
<dbReference type="RefSeq" id="WP_163771034.1">
    <property type="nucleotide sequence ID" value="NZ_JAAGXA010000003.1"/>
</dbReference>
<reference evidence="4 5" key="1">
    <citation type="journal article" date="2014" name="Int. J. Syst. Evol. Microbiol.">
        <title>Nocardioides zeae sp. nov., isolated from the stem of Zea mays.</title>
        <authorList>
            <person name="Glaeser S.P."/>
            <person name="McInroy J.A."/>
            <person name="Busse H.J."/>
            <person name="Kampfer P."/>
        </authorList>
    </citation>
    <scope>NUCLEOTIDE SEQUENCE [LARGE SCALE GENOMIC DNA]</scope>
    <source>
        <strain evidence="4 5">JCM 30728</strain>
    </source>
</reference>
<dbReference type="Proteomes" id="UP000468687">
    <property type="component" value="Unassembled WGS sequence"/>
</dbReference>
<name>A0A6P0HGF5_9ACTN</name>
<organism evidence="4 5">
    <name type="scientific">Nocardioides zeae</name>
    <dbReference type="NCBI Taxonomy" id="1457234"/>
    <lineage>
        <taxon>Bacteria</taxon>
        <taxon>Bacillati</taxon>
        <taxon>Actinomycetota</taxon>
        <taxon>Actinomycetes</taxon>
        <taxon>Propionibacteriales</taxon>
        <taxon>Nocardioidaceae</taxon>
        <taxon>Nocardioides</taxon>
    </lineage>
</organism>
<dbReference type="InterPro" id="IPR027791">
    <property type="entry name" value="Galactosyl_T_C"/>
</dbReference>
<keyword evidence="5" id="KW-1185">Reference proteome</keyword>
<dbReference type="EMBL" id="JAAGXA010000003">
    <property type="protein sequence ID" value="NEN77651.1"/>
    <property type="molecule type" value="Genomic_DNA"/>
</dbReference>
<dbReference type="PANTHER" id="PTHR43685:SF3">
    <property type="entry name" value="SLR2126 PROTEIN"/>
    <property type="match status" value="1"/>
</dbReference>